<dbReference type="SUPFAM" id="SSF49854">
    <property type="entry name" value="Spermadhesin, CUB domain"/>
    <property type="match status" value="1"/>
</dbReference>
<dbReference type="Pfam" id="PF01437">
    <property type="entry name" value="PSI"/>
    <property type="match status" value="1"/>
</dbReference>
<keyword evidence="6" id="KW-0677">Repeat</keyword>
<dbReference type="Gene3D" id="2.60.120.290">
    <property type="entry name" value="Spermadhesin, CUB domain"/>
    <property type="match status" value="1"/>
</dbReference>
<dbReference type="PANTHER" id="PTHR46376:SF2">
    <property type="entry name" value="DISTRACTED, ISOFORM B"/>
    <property type="match status" value="1"/>
</dbReference>
<keyword evidence="9 12" id="KW-1015">Disulfide bond</keyword>
<dbReference type="Pfam" id="PF24973">
    <property type="entry name" value="EGF_LMN_ATRN"/>
    <property type="match status" value="1"/>
</dbReference>
<dbReference type="InterPro" id="IPR015915">
    <property type="entry name" value="Kelch-typ_b-propeller"/>
</dbReference>
<dbReference type="PANTHER" id="PTHR46376">
    <property type="entry name" value="LEUCINE-ZIPPER-LIKE TRANSCRIPTIONAL REGULATOR 1"/>
    <property type="match status" value="1"/>
</dbReference>
<dbReference type="PROSITE" id="PS01180">
    <property type="entry name" value="CUB"/>
    <property type="match status" value="1"/>
</dbReference>
<keyword evidence="11 13" id="KW-0424">Laminin EGF-like domain</keyword>
<evidence type="ECO:0000256" key="10">
    <source>
        <dbReference type="ARBA" id="ARBA00023180"/>
    </source>
</evidence>
<dbReference type="eggNOG" id="KOG1388">
    <property type="taxonomic scope" value="Eukaryota"/>
</dbReference>
<feature type="domain" description="CUB" evidence="16">
    <location>
        <begin position="176"/>
        <end position="284"/>
    </location>
</feature>
<evidence type="ECO:0000256" key="14">
    <source>
        <dbReference type="SAM" id="MobiDB-lite"/>
    </source>
</evidence>
<organism evidence="19 20">
    <name type="scientific">Bursaphelenchus xylophilus</name>
    <name type="common">Pinewood nematode worm</name>
    <name type="synonym">Aphelenchoides xylophilus</name>
    <dbReference type="NCBI Taxonomy" id="6326"/>
    <lineage>
        <taxon>Eukaryota</taxon>
        <taxon>Metazoa</taxon>
        <taxon>Ecdysozoa</taxon>
        <taxon>Nematoda</taxon>
        <taxon>Chromadorea</taxon>
        <taxon>Rhabditida</taxon>
        <taxon>Tylenchina</taxon>
        <taxon>Tylenchomorpha</taxon>
        <taxon>Aphelenchoidea</taxon>
        <taxon>Aphelenchoididae</taxon>
        <taxon>Bursaphelenchus</taxon>
    </lineage>
</organism>
<dbReference type="CDD" id="cd00054">
    <property type="entry name" value="EGF_CA"/>
    <property type="match status" value="1"/>
</dbReference>
<dbReference type="SMART" id="SM00042">
    <property type="entry name" value="CUB"/>
    <property type="match status" value="1"/>
</dbReference>
<protein>
    <submittedName>
        <fullName evidence="20">CUB domain-containing protein</fullName>
    </submittedName>
</protein>
<evidence type="ECO:0000256" key="15">
    <source>
        <dbReference type="SAM" id="Phobius"/>
    </source>
</evidence>
<proteinExistence type="predicted"/>
<dbReference type="InterPro" id="IPR035914">
    <property type="entry name" value="Sperma_CUB_dom_sf"/>
</dbReference>
<evidence type="ECO:0000313" key="20">
    <source>
        <dbReference type="WBParaSite" id="BXY_0631500.1"/>
    </source>
</evidence>
<keyword evidence="8 15" id="KW-0472">Membrane</keyword>
<evidence type="ECO:0000256" key="2">
    <source>
        <dbReference type="ARBA" id="ARBA00022441"/>
    </source>
</evidence>
<comment type="subcellular location">
    <subcellularLocation>
        <location evidence="1">Membrane</location>
        <topology evidence="1">Single-pass membrane protein</topology>
    </subcellularLocation>
</comment>
<evidence type="ECO:0000256" key="11">
    <source>
        <dbReference type="ARBA" id="ARBA00023292"/>
    </source>
</evidence>
<dbReference type="GO" id="GO:0005794">
    <property type="term" value="C:Golgi apparatus"/>
    <property type="evidence" value="ECO:0007669"/>
    <property type="project" value="TreeGrafter"/>
</dbReference>
<dbReference type="Pfam" id="PF00431">
    <property type="entry name" value="CUB"/>
    <property type="match status" value="1"/>
</dbReference>
<dbReference type="SMART" id="SM00181">
    <property type="entry name" value="EGF"/>
    <property type="match status" value="3"/>
</dbReference>
<evidence type="ECO:0000256" key="8">
    <source>
        <dbReference type="ARBA" id="ARBA00023136"/>
    </source>
</evidence>
<sequence length="1413" mass="157249">MRDDEMWRPIAVGSSSMRRDEVTSDAGSRCSKCNQEEQSDVELELEVPTSSRSTDDDIYDDRSVHHSHFQTCDCLKNENLDFTNSLGSFTYHSPHCTHLISRQSRRSTCTRPLTTILFIVGLTSLFFEPTFSALQSHKPAISSPFKSCDHSCYPGSCENGKCICPLGLAGTRCEYCSGRVQLNNTEGNITSSLGKYPPSANCLWLIDGTVNGSLHLEFLEFETENYWDHLYIYDGNFADDNLIAALSGKQKGRQLIVPSGKAILYFTSDIAINHPGFSIRYKYNTCLYNCSGHGTCDRGVCKCNDGHSGQACEQSFCHKNHNPCLNGGSCIDGVCSCPPNRHGQFCQAIKTEPVWDRLVITEANKNIFHPRASHTAVNVDGVIYICGGYTFSKHGVVDLVKFDSKTEKYTALNPEGDKPLMRSDHSMVYYAGSFFIFGGVVSDGTYGTNITNELWQYEIKSNRWYKFGDYRSNPDSAPYAVAGHTAHVYGDKMYIVFGYNPYHGYLPYVQICDLKDKSWANPMEKGGVDPKVIGRFGHSSVLLTSSDGKNAQILVLGGSLHVPNGASSVTDEFLSYNVQSDAWTILPSFDSPRFRHSSVLVDGMMISFGGNSPGDSQAHENGDRSSLLIYDTTCKKWDEMKLDEPESTYRYGHAAVTVDVEEGDQKVTKVYVIGGFDGLMKNDILVLTLAKDCSSEASSVSECYNIAKGIRCSMSGKKCQRLKSDVSYLQPFAQFIKSNSPRIQAVTCPDSENSLQLEEEMCSFIKDCTKCVSRPTCGWCSSTEQCQTTSSVCLDELQTDQRMCSTPLMVKASTPVEKEKRPCSMNSNCFSCHAYNCAWMDEKCVSRAEQAMMITEQLRRYSDRYNSFTVGHTESVSSVKSRKGGLPFPHYNSFHEQRFGISQYSNCSAPCSDYRDCKKCVDNNCMWCPTVPRCIAMDTYMVNLPYGQCQSWVTSNNNHQRSCELNPLDCSAQRNATDCQLVGPRCGWCDSGDGTGIGECLEAKNDKQPVNEKQCNPAEGKKFYFTGQPECQCNGHSTCVDSTHKPAFMDVVLLNEAHTLKRCASCSNNTKGDHCEFCEDGYYGDPRNGGVCKKCMCNDQAETCDEDGTCNCIVKGATDKACDQCDFKYHGDPKHGTPCAFELLIDFIYTFKLDADDPKDKYVKRIHFKSIPFKRDIDVQFTASCEGDSNATLLVDLYYNKPENSTKRTLYNDSCVAEGLKRTYSANDFHFGAGSNTTFGVSISNFKTPIKIQISFAQSPPINWVLFFVIFAACFIVLLVVAGILLLIKQRIRNAGQEANIIIENERMAARPKKSVQLHLPEVRQNVQPTPIAIEPCKNLNTAIYTVVVRLPTGGKLHTPYGTSGLAVASALCHLSQSQLAVLEPPNEGEKAESPNKTDFRRFLPTFMRRRQR</sequence>
<dbReference type="Pfam" id="PF24972">
    <property type="entry name" value="GBD_ATRN"/>
    <property type="match status" value="1"/>
</dbReference>
<feature type="region of interest" description="Disordered" evidence="14">
    <location>
        <begin position="1"/>
        <end position="42"/>
    </location>
</feature>
<evidence type="ECO:0000259" key="18">
    <source>
        <dbReference type="PROSITE" id="PS50027"/>
    </source>
</evidence>
<dbReference type="InterPro" id="IPR056863">
    <property type="entry name" value="LMN_ATRN_NET-like_EGF"/>
</dbReference>
<evidence type="ECO:0000256" key="9">
    <source>
        <dbReference type="ARBA" id="ARBA00023157"/>
    </source>
</evidence>
<dbReference type="SUPFAM" id="SSF117281">
    <property type="entry name" value="Kelch motif"/>
    <property type="match status" value="1"/>
</dbReference>
<feature type="transmembrane region" description="Helical" evidence="15">
    <location>
        <begin position="1264"/>
        <end position="1288"/>
    </location>
</feature>
<keyword evidence="5" id="KW-0732">Signal</keyword>
<dbReference type="CDD" id="cd00041">
    <property type="entry name" value="CUB"/>
    <property type="match status" value="1"/>
</dbReference>
<dbReference type="Proteomes" id="UP000095284">
    <property type="component" value="Unplaced"/>
</dbReference>
<dbReference type="InterPro" id="IPR002165">
    <property type="entry name" value="Plexin_repeat"/>
</dbReference>
<dbReference type="PROSITE" id="PS01248">
    <property type="entry name" value="EGF_LAM_1"/>
    <property type="match status" value="1"/>
</dbReference>
<dbReference type="PROSITE" id="PS00022">
    <property type="entry name" value="EGF_1"/>
    <property type="match status" value="1"/>
</dbReference>
<keyword evidence="10" id="KW-0325">Glycoprotein</keyword>
<evidence type="ECO:0000256" key="7">
    <source>
        <dbReference type="ARBA" id="ARBA00022989"/>
    </source>
</evidence>
<feature type="domain" description="Laminin EGF-like" evidence="18">
    <location>
        <begin position="1031"/>
        <end position="1094"/>
    </location>
</feature>
<keyword evidence="3 12" id="KW-0245">EGF-like domain</keyword>
<feature type="disulfide bond" evidence="12">
    <location>
        <begin position="337"/>
        <end position="346"/>
    </location>
</feature>
<feature type="region of interest" description="Disordered" evidence="14">
    <location>
        <begin position="1386"/>
        <end position="1413"/>
    </location>
</feature>
<keyword evidence="4 15" id="KW-0812">Transmembrane</keyword>
<dbReference type="SMART" id="SM00423">
    <property type="entry name" value="PSI"/>
    <property type="match status" value="3"/>
</dbReference>
<dbReference type="SUPFAM" id="SSF57196">
    <property type="entry name" value="EGF/Laminin"/>
    <property type="match status" value="1"/>
</dbReference>
<name>A0A1I7RZZ2_BURXY</name>
<dbReference type="InterPro" id="IPR051568">
    <property type="entry name" value="LZTR1/Attractin"/>
</dbReference>
<evidence type="ECO:0000256" key="4">
    <source>
        <dbReference type="ARBA" id="ARBA00022692"/>
    </source>
</evidence>
<evidence type="ECO:0000256" key="3">
    <source>
        <dbReference type="ARBA" id="ARBA00022536"/>
    </source>
</evidence>
<dbReference type="InterPro" id="IPR016201">
    <property type="entry name" value="PSI"/>
</dbReference>
<evidence type="ECO:0000256" key="12">
    <source>
        <dbReference type="PROSITE-ProRule" id="PRU00076"/>
    </source>
</evidence>
<feature type="compositionally biased region" description="Basic and acidic residues" evidence="14">
    <location>
        <begin position="1388"/>
        <end position="1402"/>
    </location>
</feature>
<dbReference type="PROSITE" id="PS50027">
    <property type="entry name" value="EGF_LAM_2"/>
    <property type="match status" value="1"/>
</dbReference>
<reference evidence="20" key="1">
    <citation type="submission" date="2016-11" db="UniProtKB">
        <authorList>
            <consortium name="WormBaseParasite"/>
        </authorList>
    </citation>
    <scope>IDENTIFICATION</scope>
</reference>
<comment type="caution">
    <text evidence="12">Lacks conserved residue(s) required for the propagation of feature annotation.</text>
</comment>
<evidence type="ECO:0000256" key="6">
    <source>
        <dbReference type="ARBA" id="ARBA00022737"/>
    </source>
</evidence>
<feature type="domain" description="EGF-like" evidence="17">
    <location>
        <begin position="313"/>
        <end position="347"/>
    </location>
</feature>
<dbReference type="InterPro" id="IPR006652">
    <property type="entry name" value="Kelch_1"/>
</dbReference>
<evidence type="ECO:0000256" key="1">
    <source>
        <dbReference type="ARBA" id="ARBA00004167"/>
    </source>
</evidence>
<evidence type="ECO:0000259" key="17">
    <source>
        <dbReference type="PROSITE" id="PS50026"/>
    </source>
</evidence>
<evidence type="ECO:0000313" key="19">
    <source>
        <dbReference type="Proteomes" id="UP000095284"/>
    </source>
</evidence>
<dbReference type="InterPro" id="IPR056737">
    <property type="entry name" value="Beta-prop_ATRN-MKLN-like"/>
</dbReference>
<keyword evidence="2" id="KW-0880">Kelch repeat</keyword>
<dbReference type="CDD" id="cd00055">
    <property type="entry name" value="EGF_Lam"/>
    <property type="match status" value="1"/>
</dbReference>
<feature type="disulfide bond" evidence="13">
    <location>
        <begin position="1066"/>
        <end position="1075"/>
    </location>
</feature>
<accession>A0A1I7RZZ2</accession>
<dbReference type="InterPro" id="IPR056732">
    <property type="entry name" value="GBD_ATRN"/>
</dbReference>
<evidence type="ECO:0000256" key="5">
    <source>
        <dbReference type="ARBA" id="ARBA00022729"/>
    </source>
</evidence>
<dbReference type="Gene3D" id="2.10.25.10">
    <property type="entry name" value="Laminin"/>
    <property type="match status" value="2"/>
</dbReference>
<dbReference type="SMART" id="SM00612">
    <property type="entry name" value="Kelch"/>
    <property type="match status" value="2"/>
</dbReference>
<dbReference type="WBParaSite" id="BXY_0631500.1">
    <property type="protein sequence ID" value="BXY_0631500.1"/>
    <property type="gene ID" value="BXY_0631500"/>
</dbReference>
<evidence type="ECO:0000256" key="13">
    <source>
        <dbReference type="PROSITE-ProRule" id="PRU00460"/>
    </source>
</evidence>
<keyword evidence="7 15" id="KW-1133">Transmembrane helix</keyword>
<dbReference type="InterPro" id="IPR002049">
    <property type="entry name" value="LE_dom"/>
</dbReference>
<dbReference type="InterPro" id="IPR000742">
    <property type="entry name" value="EGF"/>
</dbReference>
<dbReference type="InterPro" id="IPR000859">
    <property type="entry name" value="CUB_dom"/>
</dbReference>
<feature type="disulfide bond" evidence="13">
    <location>
        <begin position="1078"/>
        <end position="1092"/>
    </location>
</feature>
<dbReference type="Pfam" id="PF24981">
    <property type="entry name" value="Beta-prop_ATRN-LZTR1"/>
    <property type="match status" value="1"/>
</dbReference>
<dbReference type="PROSITE" id="PS50026">
    <property type="entry name" value="EGF_3"/>
    <property type="match status" value="1"/>
</dbReference>
<dbReference type="Gene3D" id="2.120.10.80">
    <property type="entry name" value="Kelch-type beta propeller"/>
    <property type="match status" value="2"/>
</dbReference>
<evidence type="ECO:0000259" key="16">
    <source>
        <dbReference type="PROSITE" id="PS01180"/>
    </source>
</evidence>
<dbReference type="GO" id="GO:0016020">
    <property type="term" value="C:membrane"/>
    <property type="evidence" value="ECO:0007669"/>
    <property type="project" value="UniProtKB-SubCell"/>
</dbReference>